<feature type="domain" description="DUF397" evidence="1">
    <location>
        <begin position="13"/>
        <end position="66"/>
    </location>
</feature>
<name>A0ABV9BQI9_9ACTN</name>
<dbReference type="EMBL" id="JBHSFS010000011">
    <property type="protein sequence ID" value="MFC4516020.1"/>
    <property type="molecule type" value="Genomic_DNA"/>
</dbReference>
<dbReference type="Pfam" id="PF04149">
    <property type="entry name" value="DUF397"/>
    <property type="match status" value="1"/>
</dbReference>
<dbReference type="RefSeq" id="WP_417923435.1">
    <property type="nucleotide sequence ID" value="NZ_JBHSFS010000011.1"/>
</dbReference>
<evidence type="ECO:0000313" key="2">
    <source>
        <dbReference type="EMBL" id="MFC4516020.1"/>
    </source>
</evidence>
<dbReference type="Proteomes" id="UP001595990">
    <property type="component" value="Unassembled WGS sequence"/>
</dbReference>
<protein>
    <submittedName>
        <fullName evidence="2">DUF397 domain-containing protein</fullName>
    </submittedName>
</protein>
<dbReference type="InterPro" id="IPR007278">
    <property type="entry name" value="DUF397"/>
</dbReference>
<keyword evidence="3" id="KW-1185">Reference proteome</keyword>
<evidence type="ECO:0000313" key="3">
    <source>
        <dbReference type="Proteomes" id="UP001595990"/>
    </source>
</evidence>
<accession>A0ABV9BQI9</accession>
<organism evidence="2 3">
    <name type="scientific">Streptomyces ehimensis</name>
    <dbReference type="NCBI Taxonomy" id="68195"/>
    <lineage>
        <taxon>Bacteria</taxon>
        <taxon>Bacillati</taxon>
        <taxon>Actinomycetota</taxon>
        <taxon>Actinomycetes</taxon>
        <taxon>Kitasatosporales</taxon>
        <taxon>Streptomycetaceae</taxon>
        <taxon>Streptomyces</taxon>
    </lineage>
</organism>
<gene>
    <name evidence="2" type="ORF">ACFPEN_24125</name>
</gene>
<proteinExistence type="predicted"/>
<evidence type="ECO:0000259" key="1">
    <source>
        <dbReference type="Pfam" id="PF04149"/>
    </source>
</evidence>
<sequence>MMQEVPPAIPGEAWFKSSYSGAGHTECVEAAYAADGTAAVRDSKRATGPVLGFSSAAWAGFVAGIRNGAIA</sequence>
<comment type="caution">
    <text evidence="2">The sequence shown here is derived from an EMBL/GenBank/DDBJ whole genome shotgun (WGS) entry which is preliminary data.</text>
</comment>
<reference evidence="3" key="1">
    <citation type="journal article" date="2019" name="Int. J. Syst. Evol. Microbiol.">
        <title>The Global Catalogue of Microorganisms (GCM) 10K type strain sequencing project: providing services to taxonomists for standard genome sequencing and annotation.</title>
        <authorList>
            <consortium name="The Broad Institute Genomics Platform"/>
            <consortium name="The Broad Institute Genome Sequencing Center for Infectious Disease"/>
            <person name="Wu L."/>
            <person name="Ma J."/>
        </authorList>
    </citation>
    <scope>NUCLEOTIDE SEQUENCE [LARGE SCALE GENOMIC DNA]</scope>
    <source>
        <strain evidence="3">CECT 8064</strain>
    </source>
</reference>